<evidence type="ECO:0000313" key="2">
    <source>
        <dbReference type="Proteomes" id="UP000541444"/>
    </source>
</evidence>
<dbReference type="AlphaFoldDB" id="A0A7J7NWY5"/>
<sequence length="52" mass="6371">QAILTLWKTFLRRKTIGRCRIARQLNNLILKQNYKNSITYRLDMHIPWLPLF</sequence>
<name>A0A7J7NWY5_9MAGN</name>
<evidence type="ECO:0000313" key="1">
    <source>
        <dbReference type="EMBL" id="KAF6171669.1"/>
    </source>
</evidence>
<feature type="non-terminal residue" evidence="1">
    <location>
        <position position="1"/>
    </location>
</feature>
<proteinExistence type="predicted"/>
<gene>
    <name evidence="1" type="ORF">GIB67_042184</name>
</gene>
<comment type="caution">
    <text evidence="1">The sequence shown here is derived from an EMBL/GenBank/DDBJ whole genome shotgun (WGS) entry which is preliminary data.</text>
</comment>
<keyword evidence="2" id="KW-1185">Reference proteome</keyword>
<dbReference type="EMBL" id="JACGCM010000465">
    <property type="protein sequence ID" value="KAF6171669.1"/>
    <property type="molecule type" value="Genomic_DNA"/>
</dbReference>
<reference evidence="1 2" key="1">
    <citation type="journal article" date="2020" name="IScience">
        <title>Genome Sequencing of the Endangered Kingdonia uniflora (Circaeasteraceae, Ranunculales) Reveals Potential Mechanisms of Evolutionary Specialization.</title>
        <authorList>
            <person name="Sun Y."/>
            <person name="Deng T."/>
            <person name="Zhang A."/>
            <person name="Moore M.J."/>
            <person name="Landis J.B."/>
            <person name="Lin N."/>
            <person name="Zhang H."/>
            <person name="Zhang X."/>
            <person name="Huang J."/>
            <person name="Zhang X."/>
            <person name="Sun H."/>
            <person name="Wang H."/>
        </authorList>
    </citation>
    <scope>NUCLEOTIDE SEQUENCE [LARGE SCALE GENOMIC DNA]</scope>
    <source>
        <strain evidence="1">TB1705</strain>
        <tissue evidence="1">Leaf</tissue>
    </source>
</reference>
<accession>A0A7J7NWY5</accession>
<dbReference type="Proteomes" id="UP000541444">
    <property type="component" value="Unassembled WGS sequence"/>
</dbReference>
<protein>
    <submittedName>
        <fullName evidence="1">Uncharacterized protein</fullName>
    </submittedName>
</protein>
<organism evidence="1 2">
    <name type="scientific">Kingdonia uniflora</name>
    <dbReference type="NCBI Taxonomy" id="39325"/>
    <lineage>
        <taxon>Eukaryota</taxon>
        <taxon>Viridiplantae</taxon>
        <taxon>Streptophyta</taxon>
        <taxon>Embryophyta</taxon>
        <taxon>Tracheophyta</taxon>
        <taxon>Spermatophyta</taxon>
        <taxon>Magnoliopsida</taxon>
        <taxon>Ranunculales</taxon>
        <taxon>Circaeasteraceae</taxon>
        <taxon>Kingdonia</taxon>
    </lineage>
</organism>